<dbReference type="InterPro" id="IPR029058">
    <property type="entry name" value="AB_hydrolase_fold"/>
</dbReference>
<dbReference type="Proteomes" id="UP000637980">
    <property type="component" value="Unassembled WGS sequence"/>
</dbReference>
<dbReference type="EMBL" id="BMXE01000003">
    <property type="protein sequence ID" value="GHB30768.1"/>
    <property type="molecule type" value="Genomic_DNA"/>
</dbReference>
<comment type="caution">
    <text evidence="3">The sequence shown here is derived from an EMBL/GenBank/DDBJ whole genome shotgun (WGS) entry which is preliminary data.</text>
</comment>
<evidence type="ECO:0000256" key="1">
    <source>
        <dbReference type="ARBA" id="ARBA00022801"/>
    </source>
</evidence>
<keyword evidence="1" id="KW-0378">Hydrolase</keyword>
<feature type="domain" description="Peptidase S9 prolyl oligopeptidase catalytic" evidence="2">
    <location>
        <begin position="402"/>
        <end position="612"/>
    </location>
</feature>
<proteinExistence type="predicted"/>
<dbReference type="InterPro" id="IPR001375">
    <property type="entry name" value="Peptidase_S9_cat"/>
</dbReference>
<evidence type="ECO:0000259" key="2">
    <source>
        <dbReference type="Pfam" id="PF00326"/>
    </source>
</evidence>
<dbReference type="PANTHER" id="PTHR42776:SF27">
    <property type="entry name" value="DIPEPTIDYL PEPTIDASE FAMILY MEMBER 6"/>
    <property type="match status" value="1"/>
</dbReference>
<dbReference type="SUPFAM" id="SSF82171">
    <property type="entry name" value="DPP6 N-terminal domain-like"/>
    <property type="match status" value="1"/>
</dbReference>
<reference evidence="4" key="1">
    <citation type="journal article" date="2019" name="Int. J. Syst. Evol. Microbiol.">
        <title>The Global Catalogue of Microorganisms (GCM) 10K type strain sequencing project: providing services to taxonomists for standard genome sequencing and annotation.</title>
        <authorList>
            <consortium name="The Broad Institute Genomics Platform"/>
            <consortium name="The Broad Institute Genome Sequencing Center for Infectious Disease"/>
            <person name="Wu L."/>
            <person name="Ma J."/>
        </authorList>
    </citation>
    <scope>NUCLEOTIDE SEQUENCE [LARGE SCALE GENOMIC DNA]</scope>
    <source>
        <strain evidence="4">KCTC 12861</strain>
    </source>
</reference>
<protein>
    <submittedName>
        <fullName evidence="3">Peptidase S9</fullName>
    </submittedName>
</protein>
<keyword evidence="4" id="KW-1185">Reference proteome</keyword>
<dbReference type="InterPro" id="IPR011042">
    <property type="entry name" value="6-blade_b-propeller_TolB-like"/>
</dbReference>
<dbReference type="RefSeq" id="WP_189436545.1">
    <property type="nucleotide sequence ID" value="NZ_BMXE01000003.1"/>
</dbReference>
<name>A0ABQ3E9M2_9HYPH</name>
<gene>
    <name evidence="3" type="ORF">GCM10007094_19000</name>
</gene>
<dbReference type="PANTHER" id="PTHR42776">
    <property type="entry name" value="SERINE PEPTIDASE S9 FAMILY MEMBER"/>
    <property type="match status" value="1"/>
</dbReference>
<dbReference type="Pfam" id="PF00326">
    <property type="entry name" value="Peptidase_S9"/>
    <property type="match status" value="1"/>
</dbReference>
<dbReference type="SUPFAM" id="SSF53474">
    <property type="entry name" value="alpha/beta-Hydrolases"/>
    <property type="match status" value="1"/>
</dbReference>
<sequence>MQVKERVRLIPRKTFFDPVERALVAISPCGNWIAFLAPINGVYNLWLASTEDPQSARPLTNFQDRHIGFMVHWTYDSRHILISRDKVGDETYCILSVSLDGTEPIPLTPEGGVTAYLHEVSRRYPGEVLVAHNERSKKHFDLYKVSLETGHSQLIEQNDQFSGFLTDSDFNVRLARRDTDDGEVEYLHRPDGKEWQRYTLIPFEDSLTTKPIEFSEDGQTLFWIDSRGRDKAAAVAEDFQTRTSKVLAEDPQADISDLVLHPCTNHPLAAKAIYARNIWASIDPQFEPVLASLVKQFPGDIEITSLSEDTEKLILLHEQGCKPVEYFCFDRSTGNATRLFSAQPNLNDLPLASMSPIEIKARDGLNLVCYLSRPVNADKPCPMVLLVHGGPWWRDIWGLHPTHQWLANRGYAVLSVNFRGSTGFGKAFVNASNKEWGGKMQTDLLDAVDWAIEEGIADPDRVAIMGGSYGGFAALTGVTQTPKKFACGVDLVGISNLISFIDTMPEYWKPWRSALKARIGDFTTEEGRAFLKERSPLTHVEKIEKPLLIVQGGKDVRVKPSESEQVVSAMQEHGIPVTYGLFPDEGHGIQKMHNRRAYHAVVELFLAKHLGGQQEPVGTDLEGSSLELLAGRDLIDGI</sequence>
<dbReference type="Gene3D" id="2.120.10.30">
    <property type="entry name" value="TolB, C-terminal domain"/>
    <property type="match status" value="1"/>
</dbReference>
<accession>A0ABQ3E9M2</accession>
<dbReference type="Gene3D" id="3.40.50.1820">
    <property type="entry name" value="alpha/beta hydrolase"/>
    <property type="match status" value="1"/>
</dbReference>
<evidence type="ECO:0000313" key="4">
    <source>
        <dbReference type="Proteomes" id="UP000637980"/>
    </source>
</evidence>
<evidence type="ECO:0000313" key="3">
    <source>
        <dbReference type="EMBL" id="GHB30768.1"/>
    </source>
</evidence>
<organism evidence="3 4">
    <name type="scientific">Pseudovibrio japonicus</name>
    <dbReference type="NCBI Taxonomy" id="366534"/>
    <lineage>
        <taxon>Bacteria</taxon>
        <taxon>Pseudomonadati</taxon>
        <taxon>Pseudomonadota</taxon>
        <taxon>Alphaproteobacteria</taxon>
        <taxon>Hyphomicrobiales</taxon>
        <taxon>Stappiaceae</taxon>
        <taxon>Pseudovibrio</taxon>
    </lineage>
</organism>